<evidence type="ECO:0000313" key="3">
    <source>
        <dbReference type="Proteomes" id="UP000023541"/>
    </source>
</evidence>
<evidence type="ECO:0000313" key="2">
    <source>
        <dbReference type="EMBL" id="EZH75510.1"/>
    </source>
</evidence>
<gene>
    <name evidence="2" type="ORF">ATO12_01640</name>
</gene>
<dbReference type="InterPro" id="IPR011250">
    <property type="entry name" value="OMP/PagP_B-barrel"/>
</dbReference>
<feature type="chain" id="PRO_5001512111" description="Outer membrane protein beta-barrel domain-containing protein" evidence="1">
    <location>
        <begin position="20"/>
        <end position="179"/>
    </location>
</feature>
<dbReference type="STRING" id="1317122.ATO12_01640"/>
<organism evidence="2 3">
    <name type="scientific">Aquimarina atlantica</name>
    <dbReference type="NCBI Taxonomy" id="1317122"/>
    <lineage>
        <taxon>Bacteria</taxon>
        <taxon>Pseudomonadati</taxon>
        <taxon>Bacteroidota</taxon>
        <taxon>Flavobacteriia</taxon>
        <taxon>Flavobacteriales</taxon>
        <taxon>Flavobacteriaceae</taxon>
        <taxon>Aquimarina</taxon>
    </lineage>
</organism>
<dbReference type="EMBL" id="AQRA01000001">
    <property type="protein sequence ID" value="EZH75510.1"/>
    <property type="molecule type" value="Genomic_DNA"/>
</dbReference>
<sequence>MKKLFFVLSIIISVSQLQAQDIPENAIGIRLSEGVIGDEGFGPEITYQRQIISEHNRIDANLGFKTNSFISTYRGGVFFHWTYNIWDKLNWFAGPGLGAGYIDFKTRYLGFNVVSVDRDSEFFPYIGADFGVDYRFDFPLQVAFSIRPTFDIHDIDRPNGFRDVDNTGVNVGISARYTF</sequence>
<accession>A0A023BZT1</accession>
<name>A0A023BZT1_9FLAO</name>
<dbReference type="SUPFAM" id="SSF56925">
    <property type="entry name" value="OMPA-like"/>
    <property type="match status" value="1"/>
</dbReference>
<feature type="signal peptide" evidence="1">
    <location>
        <begin position="1"/>
        <end position="19"/>
    </location>
</feature>
<comment type="caution">
    <text evidence="2">The sequence shown here is derived from an EMBL/GenBank/DDBJ whole genome shotgun (WGS) entry which is preliminary data.</text>
</comment>
<reference evidence="2 3" key="1">
    <citation type="submission" date="2014-04" db="EMBL/GenBank/DDBJ databases">
        <title>Aquimarina sp. 22II-S11-z7 Genome Sequencing.</title>
        <authorList>
            <person name="Lai Q."/>
        </authorList>
    </citation>
    <scope>NUCLEOTIDE SEQUENCE [LARGE SCALE GENOMIC DNA]</scope>
    <source>
        <strain evidence="2 3">22II-S11-z7</strain>
    </source>
</reference>
<dbReference type="OrthoDB" id="978645at2"/>
<protein>
    <recommendedName>
        <fullName evidence="4">Outer membrane protein beta-barrel domain-containing protein</fullName>
    </recommendedName>
</protein>
<keyword evidence="1" id="KW-0732">Signal</keyword>
<proteinExistence type="predicted"/>
<dbReference type="eggNOG" id="COG1629">
    <property type="taxonomic scope" value="Bacteria"/>
</dbReference>
<dbReference type="AlphaFoldDB" id="A0A023BZT1"/>
<evidence type="ECO:0008006" key="4">
    <source>
        <dbReference type="Google" id="ProtNLM"/>
    </source>
</evidence>
<evidence type="ECO:0000256" key="1">
    <source>
        <dbReference type="SAM" id="SignalP"/>
    </source>
</evidence>
<keyword evidence="3" id="KW-1185">Reference proteome</keyword>
<dbReference type="RefSeq" id="WP_034238051.1">
    <property type="nucleotide sequence ID" value="NZ_AQRA01000001.1"/>
</dbReference>
<dbReference type="Proteomes" id="UP000023541">
    <property type="component" value="Unassembled WGS sequence"/>
</dbReference>